<dbReference type="RefSeq" id="WP_090015576.1">
    <property type="nucleotide sequence ID" value="NZ_FNET01000049.1"/>
</dbReference>
<proteinExistence type="predicted"/>
<dbReference type="AlphaFoldDB" id="A0A1H0AMD2"/>
<dbReference type="InterPro" id="IPR036652">
    <property type="entry name" value="YjeF_N_dom_sf"/>
</dbReference>
<reference evidence="2" key="1">
    <citation type="submission" date="2016-10" db="EMBL/GenBank/DDBJ databases">
        <authorList>
            <person name="Varghese N."/>
            <person name="Submissions S."/>
        </authorList>
    </citation>
    <scope>NUCLEOTIDE SEQUENCE [LARGE SCALE GENOMIC DNA]</scope>
    <source>
        <strain evidence="2">DSM 44796</strain>
    </source>
</reference>
<dbReference type="Proteomes" id="UP000199682">
    <property type="component" value="Unassembled WGS sequence"/>
</dbReference>
<evidence type="ECO:0000313" key="1">
    <source>
        <dbReference type="EMBL" id="SDN33996.1"/>
    </source>
</evidence>
<evidence type="ECO:0000313" key="2">
    <source>
        <dbReference type="Proteomes" id="UP000199682"/>
    </source>
</evidence>
<name>A0A1H0AMD2_9PSEU</name>
<accession>A0A1H0AMD2</accession>
<protein>
    <submittedName>
        <fullName evidence="1">Uncharacterized protein</fullName>
    </submittedName>
</protein>
<dbReference type="SUPFAM" id="SSF64153">
    <property type="entry name" value="YjeF N-terminal domain-like"/>
    <property type="match status" value="1"/>
</dbReference>
<organism evidence="1 2">
    <name type="scientific">Lentzea albidocapillata subsp. violacea</name>
    <dbReference type="NCBI Taxonomy" id="128104"/>
    <lineage>
        <taxon>Bacteria</taxon>
        <taxon>Bacillati</taxon>
        <taxon>Actinomycetota</taxon>
        <taxon>Actinomycetes</taxon>
        <taxon>Pseudonocardiales</taxon>
        <taxon>Pseudonocardiaceae</taxon>
        <taxon>Lentzea</taxon>
    </lineage>
</organism>
<gene>
    <name evidence="1" type="ORF">SAMN04488074_1493</name>
</gene>
<dbReference type="Gene3D" id="3.40.50.10260">
    <property type="entry name" value="YjeF N-terminal domain"/>
    <property type="match status" value="1"/>
</dbReference>
<dbReference type="EMBL" id="FNET01000049">
    <property type="protein sequence ID" value="SDN33996.1"/>
    <property type="molecule type" value="Genomic_DNA"/>
</dbReference>
<sequence length="107" mass="11128">MDALIGYSLAGDPAERFALICWVNAQPVPVHTPSGLDVTGVPTATLCAGHHDVDVGAAQDRAPGAREASQLYIADISVPPLLYRRMGIEVGDLFGNNSIVMLDAAAA</sequence>